<accession>A0A1S0U9A6</accession>
<dbReference type="KEGG" id="loa:LOAG_01267"/>
<protein>
    <submittedName>
        <fullName evidence="1">Uncharacterized protein</fullName>
    </submittedName>
</protein>
<dbReference type="RefSeq" id="XP_003136854.1">
    <property type="nucleotide sequence ID" value="XM_003136806.1"/>
</dbReference>
<dbReference type="GeneID" id="9938638"/>
<dbReference type="InParanoid" id="A0A1S0U9A6"/>
<gene>
    <name evidence="1" type="ORF">LOAG_01267</name>
</gene>
<dbReference type="CTD" id="9938638"/>
<name>A0A1S0U9A6_LOALO</name>
<proteinExistence type="predicted"/>
<evidence type="ECO:0000313" key="1">
    <source>
        <dbReference type="EMBL" id="EFO27223.1"/>
    </source>
</evidence>
<organism evidence="1">
    <name type="scientific">Loa loa</name>
    <name type="common">Eye worm</name>
    <name type="synonym">Filaria loa</name>
    <dbReference type="NCBI Taxonomy" id="7209"/>
    <lineage>
        <taxon>Eukaryota</taxon>
        <taxon>Metazoa</taxon>
        <taxon>Ecdysozoa</taxon>
        <taxon>Nematoda</taxon>
        <taxon>Chromadorea</taxon>
        <taxon>Rhabditida</taxon>
        <taxon>Spirurina</taxon>
        <taxon>Spiruromorpha</taxon>
        <taxon>Filarioidea</taxon>
        <taxon>Onchocercidae</taxon>
        <taxon>Loa</taxon>
    </lineage>
</organism>
<sequence>MEDNTSPWRALAEKEYHPRSAIMGATAITGLRPLHIYSDEILLSNLTNNNQKLQNISCFNRNGYFPFPSTIFRYDRIHLQKLFDQIRAFFNTKKKIYARKNSSSLMELHDSGILRYKGPPLLQNLSCRTFQFHPFIVDRLRILYYNQSFIYSNYGAAFDFHNTNATINILVIF</sequence>
<dbReference type="AlphaFoldDB" id="A0A1S0U9A6"/>
<reference evidence="1" key="1">
    <citation type="submission" date="2012-04" db="EMBL/GenBank/DDBJ databases">
        <title>The Genome Sequence of Loa loa.</title>
        <authorList>
            <consortium name="The Broad Institute Genome Sequencing Platform"/>
            <consortium name="Broad Institute Genome Sequencing Center for Infectious Disease"/>
            <person name="Nutman T.B."/>
            <person name="Fink D.L."/>
            <person name="Russ C."/>
            <person name="Young S."/>
            <person name="Zeng Q."/>
            <person name="Gargeya S."/>
            <person name="Alvarado L."/>
            <person name="Berlin A."/>
            <person name="Chapman S.B."/>
            <person name="Chen Z."/>
            <person name="Freedman E."/>
            <person name="Gellesch M."/>
            <person name="Goldberg J."/>
            <person name="Griggs A."/>
            <person name="Gujja S."/>
            <person name="Heilman E.R."/>
            <person name="Heiman D."/>
            <person name="Howarth C."/>
            <person name="Mehta T."/>
            <person name="Neiman D."/>
            <person name="Pearson M."/>
            <person name="Roberts A."/>
            <person name="Saif S."/>
            <person name="Shea T."/>
            <person name="Shenoy N."/>
            <person name="Sisk P."/>
            <person name="Stolte C."/>
            <person name="Sykes S."/>
            <person name="White J."/>
            <person name="Yandava C."/>
            <person name="Haas B."/>
            <person name="Henn M.R."/>
            <person name="Nusbaum C."/>
            <person name="Birren B."/>
        </authorList>
    </citation>
    <scope>NUCLEOTIDE SEQUENCE [LARGE SCALE GENOMIC DNA]</scope>
</reference>
<dbReference type="EMBL" id="JH712094">
    <property type="protein sequence ID" value="EFO27223.1"/>
    <property type="molecule type" value="Genomic_DNA"/>
</dbReference>